<organism evidence="1 18">
    <name type="scientific">Listeria booriae</name>
    <dbReference type="NCBI Taxonomy" id="1552123"/>
    <lineage>
        <taxon>Bacteria</taxon>
        <taxon>Bacillati</taxon>
        <taxon>Bacillota</taxon>
        <taxon>Bacilli</taxon>
        <taxon>Bacillales</taxon>
        <taxon>Listeriaceae</taxon>
        <taxon>Listeria</taxon>
    </lineage>
</organism>
<dbReference type="Proteomes" id="UP000543379">
    <property type="component" value="Unassembled WGS sequence"/>
</dbReference>
<comment type="caution">
    <text evidence="1">The sequence shown here is derived from an EMBL/GenBank/DDBJ whole genome shotgun (WGS) entry which is preliminary data.</text>
</comment>
<evidence type="ECO:0000313" key="30">
    <source>
        <dbReference type="Proteomes" id="UP000553016"/>
    </source>
</evidence>
<evidence type="ECO:0000313" key="27">
    <source>
        <dbReference type="Proteomes" id="UP000547643"/>
    </source>
</evidence>
<dbReference type="Proteomes" id="UP000586951">
    <property type="component" value="Unassembled WGS sequence"/>
</dbReference>
<dbReference type="EMBL" id="JNFA01000011">
    <property type="protein sequence ID" value="KGL42567.1"/>
    <property type="molecule type" value="Genomic_DNA"/>
</dbReference>
<evidence type="ECO:0000313" key="14">
    <source>
        <dbReference type="EMBL" id="MBC2283159.1"/>
    </source>
</evidence>
<dbReference type="EMBL" id="JAARSH010000006">
    <property type="protein sequence ID" value="MBC1616612.1"/>
    <property type="molecule type" value="Genomic_DNA"/>
</dbReference>
<dbReference type="Proteomes" id="UP000529446">
    <property type="component" value="Unassembled WGS sequence"/>
</dbReference>
<evidence type="ECO:0000313" key="17">
    <source>
        <dbReference type="EMBL" id="MBC2371217.1"/>
    </source>
</evidence>
<protein>
    <submittedName>
        <fullName evidence="1">Uncharacterized protein</fullName>
    </submittedName>
</protein>
<sequence>MNKKRQREINVLFSRLVDFHNEQAITFHQCNRKCFICRKIKNLRKEQAKLEDNDELASEVRTQVALISYFSTYSKQQLASWDEQERQQLYDSILTQIKQS</sequence>
<evidence type="ECO:0000313" key="19">
    <source>
        <dbReference type="Proteomes" id="UP000519573"/>
    </source>
</evidence>
<evidence type="ECO:0000313" key="20">
    <source>
        <dbReference type="Proteomes" id="UP000529446"/>
    </source>
</evidence>
<evidence type="ECO:0000313" key="13">
    <source>
        <dbReference type="EMBL" id="MBC2243365.1"/>
    </source>
</evidence>
<dbReference type="EMBL" id="JAASWV010000006">
    <property type="protein sequence ID" value="MBC2310446.1"/>
    <property type="molecule type" value="Genomic_DNA"/>
</dbReference>
<dbReference type="Proteomes" id="UP000548082">
    <property type="component" value="Unassembled WGS sequence"/>
</dbReference>
<dbReference type="Proteomes" id="UP000543005">
    <property type="component" value="Unassembled WGS sequence"/>
</dbReference>
<evidence type="ECO:0000313" key="21">
    <source>
        <dbReference type="Proteomes" id="UP000532866"/>
    </source>
</evidence>
<dbReference type="Proteomes" id="UP000585696">
    <property type="component" value="Unassembled WGS sequence"/>
</dbReference>
<dbReference type="Proteomes" id="UP000532866">
    <property type="component" value="Unassembled WGS sequence"/>
</dbReference>
<dbReference type="Proteomes" id="UP000029844">
    <property type="component" value="Unassembled WGS sequence"/>
</dbReference>
<dbReference type="EMBL" id="JAAROV010000002">
    <property type="protein sequence ID" value="MBC1316470.1"/>
    <property type="molecule type" value="Genomic_DNA"/>
</dbReference>
<dbReference type="Proteomes" id="UP000574104">
    <property type="component" value="Unassembled WGS sequence"/>
</dbReference>
<evidence type="ECO:0000313" key="24">
    <source>
        <dbReference type="Proteomes" id="UP000543379"/>
    </source>
</evidence>
<evidence type="ECO:0000313" key="16">
    <source>
        <dbReference type="EMBL" id="MBC2310446.1"/>
    </source>
</evidence>
<dbReference type="Proteomes" id="UP000565628">
    <property type="component" value="Unassembled WGS sequence"/>
</dbReference>
<dbReference type="Proteomes" id="UP000544413">
    <property type="component" value="Unassembled WGS sequence"/>
</dbReference>
<evidence type="ECO:0000313" key="32">
    <source>
        <dbReference type="Proteomes" id="UP000574104"/>
    </source>
</evidence>
<dbReference type="EMBL" id="JAARPT010000002">
    <property type="protein sequence ID" value="MBC1400765.1"/>
    <property type="molecule type" value="Genomic_DNA"/>
</dbReference>
<evidence type="ECO:0000313" key="10">
    <source>
        <dbReference type="EMBL" id="MBC2117931.1"/>
    </source>
</evidence>
<dbReference type="Proteomes" id="UP000550367">
    <property type="component" value="Unassembled WGS sequence"/>
</dbReference>
<reference evidence="1 18" key="1">
    <citation type="submission" date="2014-05" db="EMBL/GenBank/DDBJ databases">
        <title>Novel Listeriaceae from food processing environments.</title>
        <authorList>
            <person name="den Bakker H.C."/>
        </authorList>
    </citation>
    <scope>NUCLEOTIDE SEQUENCE [LARGE SCALE GENOMIC DNA]</scope>
    <source>
        <strain evidence="1 18">FSL A5-0281</strain>
    </source>
</reference>
<keyword evidence="18" id="KW-1185">Reference proteome</keyword>
<evidence type="ECO:0000313" key="2">
    <source>
        <dbReference type="EMBL" id="MBC1316470.1"/>
    </source>
</evidence>
<dbReference type="EMBL" id="JAARYH010000004">
    <property type="protein sequence ID" value="MBC2167253.1"/>
    <property type="molecule type" value="Genomic_DNA"/>
</dbReference>
<evidence type="ECO:0000313" key="6">
    <source>
        <dbReference type="EMBL" id="MBC1565559.1"/>
    </source>
</evidence>
<evidence type="ECO:0000313" key="34">
    <source>
        <dbReference type="Proteomes" id="UP000586951"/>
    </source>
</evidence>
<evidence type="ECO:0000313" key="26">
    <source>
        <dbReference type="Proteomes" id="UP000546244"/>
    </source>
</evidence>
<evidence type="ECO:0000313" key="33">
    <source>
        <dbReference type="Proteomes" id="UP000585696"/>
    </source>
</evidence>
<proteinExistence type="predicted"/>
<gene>
    <name evidence="1" type="ORF">EP57_03650</name>
    <name evidence="3" type="ORF">HB759_07575</name>
    <name evidence="2" type="ORF">HB811_06780</name>
    <name evidence="4" type="ORF">HB836_04075</name>
    <name evidence="5" type="ORF">HB902_04440</name>
    <name evidence="7" type="ORF">HB904_10455</name>
    <name evidence="6" type="ORF">HB907_09085</name>
    <name evidence="17" type="ORF">HBP98_04255</name>
    <name evidence="8" type="ORF">HCA46_08440</name>
    <name evidence="9" type="ORF">HCA55_04285</name>
    <name evidence="10" type="ORF">HCB06_14965</name>
    <name evidence="13" type="ORF">HCB25_04745</name>
    <name evidence="11" type="ORF">HCB26_11805</name>
    <name evidence="12" type="ORF">HCB35_13710</name>
    <name evidence="14" type="ORF">HCB69_02050</name>
    <name evidence="15" type="ORF">HCC36_01240</name>
    <name evidence="16" type="ORF">HCJ81_06075</name>
</gene>
<dbReference type="EMBL" id="JAARXI010000009">
    <property type="protein sequence ID" value="MBC2117931.1"/>
    <property type="molecule type" value="Genomic_DNA"/>
</dbReference>
<evidence type="ECO:0000313" key="12">
    <source>
        <dbReference type="EMBL" id="MBC2241530.1"/>
    </source>
</evidence>
<evidence type="ECO:0000313" key="3">
    <source>
        <dbReference type="EMBL" id="MBC1331794.1"/>
    </source>
</evidence>
<dbReference type="EMBL" id="JAARRW010000002">
    <property type="protein sequence ID" value="MBC1561307.1"/>
    <property type="molecule type" value="Genomic_DNA"/>
</dbReference>
<evidence type="ECO:0000313" key="23">
    <source>
        <dbReference type="Proteomes" id="UP000543005"/>
    </source>
</evidence>
<name>A0A099WC41_9LIST</name>
<dbReference type="Proteomes" id="UP000541955">
    <property type="component" value="Unassembled WGS sequence"/>
</dbReference>
<evidence type="ECO:0000313" key="7">
    <source>
        <dbReference type="EMBL" id="MBC1616612.1"/>
    </source>
</evidence>
<evidence type="ECO:0000313" key="28">
    <source>
        <dbReference type="Proteomes" id="UP000548082"/>
    </source>
</evidence>
<dbReference type="AlphaFoldDB" id="A0A099WC41"/>
<evidence type="ECO:0000313" key="11">
    <source>
        <dbReference type="EMBL" id="MBC2167253.1"/>
    </source>
</evidence>
<dbReference type="eggNOG" id="ENOG5033YH9">
    <property type="taxonomic scope" value="Bacteria"/>
</dbReference>
<dbReference type="Proteomes" id="UP000546244">
    <property type="component" value="Unassembled WGS sequence"/>
</dbReference>
<dbReference type="STRING" id="1552123.EP57_03650"/>
<evidence type="ECO:0000313" key="9">
    <source>
        <dbReference type="EMBL" id="MBC1795930.1"/>
    </source>
</evidence>
<dbReference type="EMBL" id="JAARZS010000004">
    <property type="protein sequence ID" value="MBC2283159.1"/>
    <property type="molecule type" value="Genomic_DNA"/>
</dbReference>
<evidence type="ECO:0000313" key="5">
    <source>
        <dbReference type="EMBL" id="MBC1561307.1"/>
    </source>
</evidence>
<dbReference type="EMBL" id="JAARZT010000002">
    <property type="protein sequence ID" value="MBC2291842.1"/>
    <property type="molecule type" value="Genomic_DNA"/>
</dbReference>
<dbReference type="EMBL" id="JAARYY010000002">
    <property type="protein sequence ID" value="MBC2243365.1"/>
    <property type="molecule type" value="Genomic_DNA"/>
</dbReference>
<evidence type="ECO:0000313" key="22">
    <source>
        <dbReference type="Proteomes" id="UP000541955"/>
    </source>
</evidence>
<dbReference type="EMBL" id="JAAROL010000002">
    <property type="protein sequence ID" value="MBC1331794.1"/>
    <property type="molecule type" value="Genomic_DNA"/>
</dbReference>
<evidence type="ECO:0000313" key="4">
    <source>
        <dbReference type="EMBL" id="MBC1400765.1"/>
    </source>
</evidence>
<evidence type="ECO:0000313" key="18">
    <source>
        <dbReference type="Proteomes" id="UP000029844"/>
    </source>
</evidence>
<dbReference type="Proteomes" id="UP000553016">
    <property type="component" value="Unassembled WGS sequence"/>
</dbReference>
<evidence type="ECO:0000313" key="15">
    <source>
        <dbReference type="EMBL" id="MBC2291842.1"/>
    </source>
</evidence>
<dbReference type="OrthoDB" id="2361494at2"/>
<dbReference type="RefSeq" id="WP_036084324.1">
    <property type="nucleotide sequence ID" value="NZ_CBCSHQ010000001.1"/>
</dbReference>
<evidence type="ECO:0000313" key="1">
    <source>
        <dbReference type="EMBL" id="KGL42567.1"/>
    </source>
</evidence>
<dbReference type="EMBL" id="JAARMV010000001">
    <property type="protein sequence ID" value="MBC2371217.1"/>
    <property type="molecule type" value="Genomic_DNA"/>
</dbReference>
<evidence type="ECO:0000313" key="31">
    <source>
        <dbReference type="Proteomes" id="UP000565628"/>
    </source>
</evidence>
<dbReference type="EMBL" id="JAARZA010000006">
    <property type="protein sequence ID" value="MBC2241530.1"/>
    <property type="molecule type" value="Genomic_DNA"/>
</dbReference>
<accession>A0A099WC41</accession>
<dbReference type="Proteomes" id="UP000519573">
    <property type="component" value="Unassembled WGS sequence"/>
</dbReference>
<evidence type="ECO:0000313" key="25">
    <source>
        <dbReference type="Proteomes" id="UP000544413"/>
    </source>
</evidence>
<dbReference type="EMBL" id="JAARUV010000002">
    <property type="protein sequence ID" value="MBC1778863.1"/>
    <property type="molecule type" value="Genomic_DNA"/>
</dbReference>
<evidence type="ECO:0000313" key="8">
    <source>
        <dbReference type="EMBL" id="MBC1778863.1"/>
    </source>
</evidence>
<reference evidence="19 20" key="2">
    <citation type="submission" date="2020-03" db="EMBL/GenBank/DDBJ databases">
        <title>Soil Listeria distribution.</title>
        <authorList>
            <person name="Liao J."/>
            <person name="Wiedmann M."/>
        </authorList>
    </citation>
    <scope>NUCLEOTIDE SEQUENCE [LARGE SCALE GENOMIC DNA]</scope>
    <source>
        <strain evidence="16 31">FSL L7-0039</strain>
        <strain evidence="15 23">FSL L7-0051</strain>
        <strain evidence="14 33">FSL L7-0054</strain>
        <strain evidence="12 30">FSL L7-0149</strain>
        <strain evidence="13 29">FSL L7-0153</strain>
        <strain evidence="11 19">FSL L7-0245</strain>
        <strain evidence="10 20">FSL L7-0360</strain>
        <strain evidence="9 28">FSL L7-0990</strain>
        <strain evidence="8 27">FSL L7-1017</strain>
        <strain evidence="7 32">FSL L7-1299</strain>
        <strain evidence="5 22">FSL L7-1387</strain>
        <strain evidence="6 34">FSL L7-1427</strain>
        <strain evidence="4 25">FSL L7-1658</strain>
        <strain evidence="2 24">FSL L7-1816</strain>
        <strain evidence="3 21">FSL L7-1833</strain>
        <strain evidence="17 26">FSL L7-1850</strain>
    </source>
</reference>
<dbReference type="GeneID" id="58716518"/>
<dbReference type="EMBL" id="JAARRU010000002">
    <property type="protein sequence ID" value="MBC1565559.1"/>
    <property type="molecule type" value="Genomic_DNA"/>
</dbReference>
<evidence type="ECO:0000313" key="29">
    <source>
        <dbReference type="Proteomes" id="UP000550367"/>
    </source>
</evidence>
<dbReference type="Proteomes" id="UP000547643">
    <property type="component" value="Unassembled WGS sequence"/>
</dbReference>
<dbReference type="EMBL" id="JAARVD010000002">
    <property type="protein sequence ID" value="MBC1795930.1"/>
    <property type="molecule type" value="Genomic_DNA"/>
</dbReference>